<evidence type="ECO:0000313" key="12">
    <source>
        <dbReference type="Proteomes" id="UP001206595"/>
    </source>
</evidence>
<feature type="signal peptide" evidence="8">
    <location>
        <begin position="1"/>
        <end position="17"/>
    </location>
</feature>
<evidence type="ECO:0000313" key="11">
    <source>
        <dbReference type="EMBL" id="KAI8580847.1"/>
    </source>
</evidence>
<feature type="chain" id="PRO_5042183630" description="Endothelin-converting enzyme 1" evidence="8">
    <location>
        <begin position="18"/>
        <end position="723"/>
    </location>
</feature>
<dbReference type="SUPFAM" id="SSF55486">
    <property type="entry name" value="Metalloproteases ('zincins'), catalytic domain"/>
    <property type="match status" value="1"/>
</dbReference>
<evidence type="ECO:0000256" key="1">
    <source>
        <dbReference type="ARBA" id="ARBA00001947"/>
    </source>
</evidence>
<dbReference type="PRINTS" id="PR00786">
    <property type="entry name" value="NEPRILYSIN"/>
</dbReference>
<comment type="caution">
    <text evidence="11">The sequence shown here is derived from an EMBL/GenBank/DDBJ whole genome shotgun (WGS) entry which is preliminary data.</text>
</comment>
<name>A0AAD5HE33_UMBRA</name>
<keyword evidence="6" id="KW-0862">Zinc</keyword>
<comment type="similarity">
    <text evidence="2">Belongs to the peptidase M13 family.</text>
</comment>
<evidence type="ECO:0000259" key="10">
    <source>
        <dbReference type="Pfam" id="PF05649"/>
    </source>
</evidence>
<keyword evidence="5" id="KW-0378">Hydrolase</keyword>
<dbReference type="RefSeq" id="XP_051445851.1">
    <property type="nucleotide sequence ID" value="XM_051592971.1"/>
</dbReference>
<feature type="domain" description="Peptidase M13 C-terminal" evidence="9">
    <location>
        <begin position="509"/>
        <end position="722"/>
    </location>
</feature>
<evidence type="ECO:0000256" key="5">
    <source>
        <dbReference type="ARBA" id="ARBA00022801"/>
    </source>
</evidence>
<evidence type="ECO:0000256" key="3">
    <source>
        <dbReference type="ARBA" id="ARBA00022670"/>
    </source>
</evidence>
<dbReference type="CDD" id="cd08662">
    <property type="entry name" value="M13"/>
    <property type="match status" value="1"/>
</dbReference>
<keyword evidence="8" id="KW-0732">Signal</keyword>
<sequence length="723" mass="81582">MLTAFSSLLLLVGLAQCLPTSCHSQQCLSTADSILSNIDTLMDPCQDFFQFSCGAWSKMYEIPDNQLEIGAFEALSKGNSESLRQILENGYSDLKLQNTSNKVPASEVHTDEEIFKKAKNYYDSCLNEPLIEIRGSTPLHPLLETLGNIFEDNREDVRAAITKGIAYLIQFDITPLFTFAADSEMSHPETYGVYVLQSGLTLATKERYNDSSIVEAYEKVAAETWHKISQNFQLPGVNSENDMYRSVARAVNFEKQLSLISNSSQELSNPESIYNPVTVIKLNEMAPMIDWNLLISLLRQNEHPIDNLVITSPSYIQLMSTLIAKTDIMTIQYHFMNTLILSVIGALSSDLSTPLKNMTLHISGGKTSPSRKELCIQNTNTVLGQIVGRFYILTKFSQAAKDSVNELVNRLRESLEQSIMQLDFFDNVTRTVALDKLHKIVQKIGYGTSSPDVMSPASLDAYYQSVTVTPELFFENYISYRQWSARKTWELQGQKVDKQVWQLHPYQVNAYYDPLVNEIVFPAGILQPPFYNVLNSDNMNFGAIGAVIGHELTHGFDTSGRLFDGDGKFRSWWTKDTERQYLERAQCFIDQYSNFTINGPENTSLRLNGDFESGEILADNGGLQISYNAWQNSLKDAQRTGTKYQSLETLGGYSAEQLFFMSFGQIWCSKIRPEYAAMRMSTDPHPPPQWRVNGAIQNSIEFAKAFNCPTGAPMNPEKKCRVW</sequence>
<evidence type="ECO:0000259" key="9">
    <source>
        <dbReference type="Pfam" id="PF01431"/>
    </source>
</evidence>
<dbReference type="GO" id="GO:0016485">
    <property type="term" value="P:protein processing"/>
    <property type="evidence" value="ECO:0007669"/>
    <property type="project" value="TreeGrafter"/>
</dbReference>
<dbReference type="Gene3D" id="3.40.390.10">
    <property type="entry name" value="Collagenase (Catalytic Domain)"/>
    <property type="match status" value="1"/>
</dbReference>
<dbReference type="InterPro" id="IPR018497">
    <property type="entry name" value="Peptidase_M13_C"/>
</dbReference>
<keyword evidence="7" id="KW-0482">Metalloprotease</keyword>
<dbReference type="GO" id="GO:0005886">
    <property type="term" value="C:plasma membrane"/>
    <property type="evidence" value="ECO:0007669"/>
    <property type="project" value="TreeGrafter"/>
</dbReference>
<dbReference type="PROSITE" id="PS51885">
    <property type="entry name" value="NEPRILYSIN"/>
    <property type="match status" value="1"/>
</dbReference>
<evidence type="ECO:0000256" key="7">
    <source>
        <dbReference type="ARBA" id="ARBA00023049"/>
    </source>
</evidence>
<proteinExistence type="inferred from homology"/>
<dbReference type="PANTHER" id="PTHR11733">
    <property type="entry name" value="ZINC METALLOPROTEASE FAMILY M13 NEPRILYSIN-RELATED"/>
    <property type="match status" value="1"/>
</dbReference>
<dbReference type="Proteomes" id="UP001206595">
    <property type="component" value="Unassembled WGS sequence"/>
</dbReference>
<keyword evidence="12" id="KW-1185">Reference proteome</keyword>
<comment type="cofactor">
    <cofactor evidence="1">
        <name>Zn(2+)</name>
        <dbReference type="ChEBI" id="CHEBI:29105"/>
    </cofactor>
</comment>
<organism evidence="11 12">
    <name type="scientific">Umbelopsis ramanniana AG</name>
    <dbReference type="NCBI Taxonomy" id="1314678"/>
    <lineage>
        <taxon>Eukaryota</taxon>
        <taxon>Fungi</taxon>
        <taxon>Fungi incertae sedis</taxon>
        <taxon>Mucoromycota</taxon>
        <taxon>Mucoromycotina</taxon>
        <taxon>Umbelopsidomycetes</taxon>
        <taxon>Umbelopsidales</taxon>
        <taxon>Umbelopsidaceae</taxon>
        <taxon>Umbelopsis</taxon>
    </lineage>
</organism>
<dbReference type="InterPro" id="IPR042089">
    <property type="entry name" value="Peptidase_M13_dom_2"/>
</dbReference>
<dbReference type="AlphaFoldDB" id="A0AAD5HE33"/>
<dbReference type="GeneID" id="75918313"/>
<evidence type="ECO:0000256" key="4">
    <source>
        <dbReference type="ARBA" id="ARBA00022723"/>
    </source>
</evidence>
<dbReference type="EMBL" id="MU620909">
    <property type="protein sequence ID" value="KAI8580847.1"/>
    <property type="molecule type" value="Genomic_DNA"/>
</dbReference>
<dbReference type="InterPro" id="IPR024079">
    <property type="entry name" value="MetalloPept_cat_dom_sf"/>
</dbReference>
<dbReference type="GO" id="GO:0004222">
    <property type="term" value="F:metalloendopeptidase activity"/>
    <property type="evidence" value="ECO:0007669"/>
    <property type="project" value="InterPro"/>
</dbReference>
<evidence type="ECO:0000256" key="8">
    <source>
        <dbReference type="SAM" id="SignalP"/>
    </source>
</evidence>
<keyword evidence="3" id="KW-0645">Protease</keyword>
<accession>A0AAD5HE33</accession>
<protein>
    <recommendedName>
        <fullName evidence="13">Endothelin-converting enzyme 1</fullName>
    </recommendedName>
</protein>
<feature type="domain" description="Peptidase M13 N-terminal" evidence="10">
    <location>
        <begin position="44"/>
        <end position="446"/>
    </location>
</feature>
<evidence type="ECO:0000256" key="2">
    <source>
        <dbReference type="ARBA" id="ARBA00007357"/>
    </source>
</evidence>
<reference evidence="11" key="1">
    <citation type="submission" date="2021-06" db="EMBL/GenBank/DDBJ databases">
        <authorList>
            <consortium name="DOE Joint Genome Institute"/>
            <person name="Mondo S.J."/>
            <person name="Amses K.R."/>
            <person name="Simmons D.R."/>
            <person name="Longcore J.E."/>
            <person name="Seto K."/>
            <person name="Alves G.H."/>
            <person name="Bonds A.E."/>
            <person name="Quandt C.A."/>
            <person name="Davis W.J."/>
            <person name="Chang Y."/>
            <person name="Letcher P.M."/>
            <person name="Powell M.J."/>
            <person name="Kuo A."/>
            <person name="Labutti K."/>
            <person name="Pangilinan J."/>
            <person name="Andreopoulos W."/>
            <person name="Tritt A."/>
            <person name="Riley R."/>
            <person name="Hundley H."/>
            <person name="Johnson J."/>
            <person name="Lipzen A."/>
            <person name="Barry K."/>
            <person name="Berbee M.L."/>
            <person name="Buchler N.E."/>
            <person name="Grigoriev I.V."/>
            <person name="Spatafora J.W."/>
            <person name="Stajich J.E."/>
            <person name="James T.Y."/>
        </authorList>
    </citation>
    <scope>NUCLEOTIDE SEQUENCE</scope>
    <source>
        <strain evidence="11">AG</strain>
    </source>
</reference>
<dbReference type="InterPro" id="IPR008753">
    <property type="entry name" value="Peptidase_M13_N"/>
</dbReference>
<dbReference type="PANTHER" id="PTHR11733:SF167">
    <property type="entry name" value="FI17812P1-RELATED"/>
    <property type="match status" value="1"/>
</dbReference>
<evidence type="ECO:0008006" key="13">
    <source>
        <dbReference type="Google" id="ProtNLM"/>
    </source>
</evidence>
<dbReference type="InterPro" id="IPR000718">
    <property type="entry name" value="Peptidase_M13"/>
</dbReference>
<dbReference type="GO" id="GO:0046872">
    <property type="term" value="F:metal ion binding"/>
    <property type="evidence" value="ECO:0007669"/>
    <property type="project" value="UniProtKB-KW"/>
</dbReference>
<dbReference type="Pfam" id="PF05649">
    <property type="entry name" value="Peptidase_M13_N"/>
    <property type="match status" value="1"/>
</dbReference>
<reference evidence="11" key="2">
    <citation type="journal article" date="2022" name="Proc. Natl. Acad. Sci. U.S.A.">
        <title>Diploid-dominant life cycles characterize the early evolution of Fungi.</title>
        <authorList>
            <person name="Amses K.R."/>
            <person name="Simmons D.R."/>
            <person name="Longcore J.E."/>
            <person name="Mondo S.J."/>
            <person name="Seto K."/>
            <person name="Jeronimo G.H."/>
            <person name="Bonds A.E."/>
            <person name="Quandt C.A."/>
            <person name="Davis W.J."/>
            <person name="Chang Y."/>
            <person name="Federici B.A."/>
            <person name="Kuo A."/>
            <person name="LaButti K."/>
            <person name="Pangilinan J."/>
            <person name="Andreopoulos W."/>
            <person name="Tritt A."/>
            <person name="Riley R."/>
            <person name="Hundley H."/>
            <person name="Johnson J."/>
            <person name="Lipzen A."/>
            <person name="Barry K."/>
            <person name="Lang B.F."/>
            <person name="Cuomo C.A."/>
            <person name="Buchler N.E."/>
            <person name="Grigoriev I.V."/>
            <person name="Spatafora J.W."/>
            <person name="Stajich J.E."/>
            <person name="James T.Y."/>
        </authorList>
    </citation>
    <scope>NUCLEOTIDE SEQUENCE</scope>
    <source>
        <strain evidence="11">AG</strain>
    </source>
</reference>
<evidence type="ECO:0000256" key="6">
    <source>
        <dbReference type="ARBA" id="ARBA00022833"/>
    </source>
</evidence>
<dbReference type="Gene3D" id="1.10.1380.10">
    <property type="entry name" value="Neutral endopeptidase , domain2"/>
    <property type="match status" value="1"/>
</dbReference>
<dbReference type="Pfam" id="PF01431">
    <property type="entry name" value="Peptidase_M13"/>
    <property type="match status" value="1"/>
</dbReference>
<gene>
    <name evidence="11" type="ORF">K450DRAFT_270628</name>
</gene>
<keyword evidence="4" id="KW-0479">Metal-binding</keyword>